<reference evidence="2 3" key="1">
    <citation type="submission" date="2019-03" db="EMBL/GenBank/DDBJ databases">
        <title>Genomic Encyclopedia of Type Strains, Phase IV (KMG-IV): sequencing the most valuable type-strain genomes for metagenomic binning, comparative biology and taxonomic classification.</title>
        <authorList>
            <person name="Goeker M."/>
        </authorList>
    </citation>
    <scope>NUCLEOTIDE SEQUENCE [LARGE SCALE GENOMIC DNA]</scope>
    <source>
        <strain evidence="2 3">DSM 16998</strain>
    </source>
</reference>
<feature type="region of interest" description="Disordered" evidence="1">
    <location>
        <begin position="54"/>
        <end position="77"/>
    </location>
</feature>
<sequence length="190" mass="20338">MRRISPTRRAAVLMLTLLVHTGILWLMMQFRPGAGNPVAPQQRLMVQLIAEPRPAATPPLPARTGLAPRPEPRPIRQPVEAPPAATITAALPTEPAASVAAPEPAASKPWLDPEKTRLAVRQLAAQPSMREQAAQASEAPRRLTAGERFGQEVQQAATGDCLKGEFLGGGMGLLSAPFWALAEARGKCRR</sequence>
<name>A0A4R6QKN5_9BURK</name>
<evidence type="ECO:0000256" key="1">
    <source>
        <dbReference type="SAM" id="MobiDB-lite"/>
    </source>
</evidence>
<comment type="caution">
    <text evidence="2">The sequence shown here is derived from an EMBL/GenBank/DDBJ whole genome shotgun (WGS) entry which is preliminary data.</text>
</comment>
<organism evidence="2 3">
    <name type="scientific">Roseateles toxinivorans</name>
    <dbReference type="NCBI Taxonomy" id="270368"/>
    <lineage>
        <taxon>Bacteria</taxon>
        <taxon>Pseudomonadati</taxon>
        <taxon>Pseudomonadota</taxon>
        <taxon>Betaproteobacteria</taxon>
        <taxon>Burkholderiales</taxon>
        <taxon>Sphaerotilaceae</taxon>
        <taxon>Roseateles</taxon>
    </lineage>
</organism>
<dbReference type="EMBL" id="SNXS01000005">
    <property type="protein sequence ID" value="TDP63202.1"/>
    <property type="molecule type" value="Genomic_DNA"/>
</dbReference>
<evidence type="ECO:0000313" key="2">
    <source>
        <dbReference type="EMBL" id="TDP63202.1"/>
    </source>
</evidence>
<dbReference type="Proteomes" id="UP000295361">
    <property type="component" value="Unassembled WGS sequence"/>
</dbReference>
<dbReference type="AlphaFoldDB" id="A0A4R6QKN5"/>
<keyword evidence="3" id="KW-1185">Reference proteome</keyword>
<gene>
    <name evidence="2" type="ORF">DES47_105204</name>
</gene>
<protein>
    <submittedName>
        <fullName evidence="2">Uncharacterized protein</fullName>
    </submittedName>
</protein>
<dbReference type="InParanoid" id="A0A4R6QKN5"/>
<accession>A0A4R6QKN5</accession>
<evidence type="ECO:0000313" key="3">
    <source>
        <dbReference type="Proteomes" id="UP000295361"/>
    </source>
</evidence>
<proteinExistence type="predicted"/>